<evidence type="ECO:0000256" key="3">
    <source>
        <dbReference type="ARBA" id="ARBA00004496"/>
    </source>
</evidence>
<dbReference type="InterPro" id="IPR023214">
    <property type="entry name" value="HAD_sf"/>
</dbReference>
<comment type="cofactor">
    <cofactor evidence="1">
        <name>Mg(2+)</name>
        <dbReference type="ChEBI" id="CHEBI:18420"/>
    </cofactor>
</comment>
<dbReference type="NCBIfam" id="TIGR01458">
    <property type="entry name" value="HAD-SF-IIA-hyp3"/>
    <property type="match status" value="1"/>
</dbReference>
<evidence type="ECO:0000313" key="13">
    <source>
        <dbReference type="EMBL" id="KAI3425084.1"/>
    </source>
</evidence>
<evidence type="ECO:0000313" key="14">
    <source>
        <dbReference type="Proteomes" id="UP001055712"/>
    </source>
</evidence>
<keyword evidence="7" id="KW-0378">Hydrolase</keyword>
<dbReference type="GO" id="GO:0016791">
    <property type="term" value="F:phosphatase activity"/>
    <property type="evidence" value="ECO:0007669"/>
    <property type="project" value="InterPro"/>
</dbReference>
<name>A0A9D4TGP0_CHLVU</name>
<accession>A0A9D4TGP0</accession>
<reference evidence="13" key="1">
    <citation type="journal article" date="2019" name="Plant J.">
        <title>Chlorella vulgaris genome assembly and annotation reveals the molecular basis for metabolic acclimation to high light conditions.</title>
        <authorList>
            <person name="Cecchin M."/>
            <person name="Marcolungo L."/>
            <person name="Rossato M."/>
            <person name="Girolomoni L."/>
            <person name="Cosentino E."/>
            <person name="Cuine S."/>
            <person name="Li-Beisson Y."/>
            <person name="Delledonne M."/>
            <person name="Ballottari M."/>
        </authorList>
    </citation>
    <scope>NUCLEOTIDE SEQUENCE</scope>
    <source>
        <strain evidence="13">211/11P</strain>
    </source>
</reference>
<evidence type="ECO:0000256" key="5">
    <source>
        <dbReference type="ARBA" id="ARBA00022490"/>
    </source>
</evidence>
<dbReference type="FunFam" id="3.40.50.1000:FF:000051">
    <property type="entry name" value="Phospholysine phosphohistidine inorganic pyrophosphate phosphatase"/>
    <property type="match status" value="1"/>
</dbReference>
<dbReference type="Gene3D" id="3.40.50.1000">
    <property type="entry name" value="HAD superfamily/HAD-like"/>
    <property type="match status" value="2"/>
</dbReference>
<protein>
    <recommendedName>
        <fullName evidence="12">Haloacid dehalogenase-like hydrolase domain-containing protein 2</fullName>
    </recommendedName>
    <alternativeName>
        <fullName evidence="11">Phospholysine phosphohistidine inorganic pyrophosphate phosphatase</fullName>
    </alternativeName>
</protein>
<dbReference type="OrthoDB" id="413953at2759"/>
<evidence type="ECO:0000256" key="9">
    <source>
        <dbReference type="ARBA" id="ARBA00023242"/>
    </source>
</evidence>
<dbReference type="Pfam" id="PF13242">
    <property type="entry name" value="Hydrolase_like"/>
    <property type="match status" value="1"/>
</dbReference>
<gene>
    <name evidence="13" type="ORF">D9Q98_008462</name>
</gene>
<dbReference type="GO" id="GO:0005737">
    <property type="term" value="C:cytoplasm"/>
    <property type="evidence" value="ECO:0007669"/>
    <property type="project" value="UniProtKB-SubCell"/>
</dbReference>
<dbReference type="GO" id="GO:0016462">
    <property type="term" value="F:pyrophosphatase activity"/>
    <property type="evidence" value="ECO:0007669"/>
    <property type="project" value="UniProtKB-ARBA"/>
</dbReference>
<comment type="similarity">
    <text evidence="4">Belongs to the HAD-like hydrolase superfamily.</text>
</comment>
<keyword evidence="9" id="KW-0539">Nucleus</keyword>
<dbReference type="SUPFAM" id="SSF56784">
    <property type="entry name" value="HAD-like"/>
    <property type="match status" value="1"/>
</dbReference>
<organism evidence="13 14">
    <name type="scientific">Chlorella vulgaris</name>
    <name type="common">Green alga</name>
    <dbReference type="NCBI Taxonomy" id="3077"/>
    <lineage>
        <taxon>Eukaryota</taxon>
        <taxon>Viridiplantae</taxon>
        <taxon>Chlorophyta</taxon>
        <taxon>core chlorophytes</taxon>
        <taxon>Trebouxiophyceae</taxon>
        <taxon>Chlorellales</taxon>
        <taxon>Chlorellaceae</taxon>
        <taxon>Chlorella clade</taxon>
        <taxon>Chlorella</taxon>
    </lineage>
</organism>
<evidence type="ECO:0000256" key="10">
    <source>
        <dbReference type="ARBA" id="ARBA00037258"/>
    </source>
</evidence>
<keyword evidence="5" id="KW-0963">Cytoplasm</keyword>
<dbReference type="GO" id="GO:0046872">
    <property type="term" value="F:metal ion binding"/>
    <property type="evidence" value="ECO:0007669"/>
    <property type="project" value="UniProtKB-KW"/>
</dbReference>
<evidence type="ECO:0000256" key="12">
    <source>
        <dbReference type="ARBA" id="ARBA00039666"/>
    </source>
</evidence>
<sequence length="268" mass="28258">MAANQNPPRRITAALVDLNGTLIDADGAPCSGAVDALQRLRAAVSVLIVTNTSKQTIESILDSIRQLVPDVRREEVFSSLTATRKLLEDRCLRPFLLLHPDVLPDFEGLPTGGNPNCVVVGLAQEAFSWGNMNQAFRILQKGDSQLIAIHKGRHFKEPDGLSLGPGPFVVALEHASGKTAQVVGKPQAAFFQQALGTLGCSPGDAVMIGDDVRDDVGGAQAVGCRGLLVQTGKYQAGDETEMGVQPTATLPNFAAAVTWILQQNAAAG</sequence>
<dbReference type="Proteomes" id="UP001055712">
    <property type="component" value="Unassembled WGS sequence"/>
</dbReference>
<dbReference type="PANTHER" id="PTHR19288">
    <property type="entry name" value="4-NITROPHENYLPHOSPHATASE-RELATED"/>
    <property type="match status" value="1"/>
</dbReference>
<reference evidence="13" key="2">
    <citation type="submission" date="2020-11" db="EMBL/GenBank/DDBJ databases">
        <authorList>
            <person name="Cecchin M."/>
            <person name="Marcolungo L."/>
            <person name="Rossato M."/>
            <person name="Girolomoni L."/>
            <person name="Cosentino E."/>
            <person name="Cuine S."/>
            <person name="Li-Beisson Y."/>
            <person name="Delledonne M."/>
            <person name="Ballottari M."/>
        </authorList>
    </citation>
    <scope>NUCLEOTIDE SEQUENCE</scope>
    <source>
        <strain evidence="13">211/11P</strain>
        <tissue evidence="13">Whole cell</tissue>
    </source>
</reference>
<evidence type="ECO:0000256" key="11">
    <source>
        <dbReference type="ARBA" id="ARBA00039357"/>
    </source>
</evidence>
<keyword evidence="14" id="KW-1185">Reference proteome</keyword>
<dbReference type="GO" id="GO:0005634">
    <property type="term" value="C:nucleus"/>
    <property type="evidence" value="ECO:0007669"/>
    <property type="project" value="UniProtKB-SubCell"/>
</dbReference>
<comment type="subcellular location">
    <subcellularLocation>
        <location evidence="3">Cytoplasm</location>
    </subcellularLocation>
    <subcellularLocation>
        <location evidence="2">Nucleus</location>
    </subcellularLocation>
</comment>
<comment type="function">
    <text evidence="10">Phosphatase that hydrolyzes imidodiphosphate, 3-phosphohistidine and 6-phospholysine. Has broad substrate specificity and can also hydrolyze inorganic diphosphate, but with lower efficiency.</text>
</comment>
<evidence type="ECO:0000256" key="8">
    <source>
        <dbReference type="ARBA" id="ARBA00022842"/>
    </source>
</evidence>
<evidence type="ECO:0000256" key="7">
    <source>
        <dbReference type="ARBA" id="ARBA00022801"/>
    </source>
</evidence>
<dbReference type="InterPro" id="IPR006357">
    <property type="entry name" value="HAD-SF_hydro_IIA"/>
</dbReference>
<keyword evidence="8" id="KW-0460">Magnesium</keyword>
<dbReference type="Pfam" id="PF13344">
    <property type="entry name" value="Hydrolase_6"/>
    <property type="match status" value="1"/>
</dbReference>
<dbReference type="PANTHER" id="PTHR19288:SF46">
    <property type="entry name" value="HALOACID DEHALOGENASE-LIKE HYDROLASE DOMAIN-CONTAINING PROTEIN 2"/>
    <property type="match status" value="1"/>
</dbReference>
<evidence type="ECO:0000256" key="4">
    <source>
        <dbReference type="ARBA" id="ARBA00007958"/>
    </source>
</evidence>
<evidence type="ECO:0000256" key="2">
    <source>
        <dbReference type="ARBA" id="ARBA00004123"/>
    </source>
</evidence>
<dbReference type="EMBL" id="SIDB01000012">
    <property type="protein sequence ID" value="KAI3425084.1"/>
    <property type="molecule type" value="Genomic_DNA"/>
</dbReference>
<dbReference type="NCBIfam" id="TIGR01460">
    <property type="entry name" value="HAD-SF-IIA"/>
    <property type="match status" value="1"/>
</dbReference>
<evidence type="ECO:0000256" key="1">
    <source>
        <dbReference type="ARBA" id="ARBA00001946"/>
    </source>
</evidence>
<keyword evidence="6" id="KW-0479">Metal-binding</keyword>
<dbReference type="InterPro" id="IPR036412">
    <property type="entry name" value="HAD-like_sf"/>
</dbReference>
<proteinExistence type="inferred from homology"/>
<comment type="caution">
    <text evidence="13">The sequence shown here is derived from an EMBL/GenBank/DDBJ whole genome shotgun (WGS) entry which is preliminary data.</text>
</comment>
<dbReference type="AlphaFoldDB" id="A0A9D4TGP0"/>
<evidence type="ECO:0000256" key="6">
    <source>
        <dbReference type="ARBA" id="ARBA00022723"/>
    </source>
</evidence>
<dbReference type="InterPro" id="IPR006355">
    <property type="entry name" value="LHPP/HDHD2"/>
</dbReference>